<dbReference type="KEGG" id="pmad:BAY61_06655"/>
<dbReference type="AlphaFoldDB" id="A0A222VLJ8"/>
<accession>A0A222VLJ8</accession>
<dbReference type="GO" id="GO:0005886">
    <property type="term" value="C:plasma membrane"/>
    <property type="evidence" value="ECO:0007669"/>
    <property type="project" value="InterPro"/>
</dbReference>
<organism evidence="1 2">
    <name type="scientific">Prauserella marina</name>
    <dbReference type="NCBI Taxonomy" id="530584"/>
    <lineage>
        <taxon>Bacteria</taxon>
        <taxon>Bacillati</taxon>
        <taxon>Actinomycetota</taxon>
        <taxon>Actinomycetes</taxon>
        <taxon>Pseudonocardiales</taxon>
        <taxon>Pseudonocardiaceae</taxon>
        <taxon>Prauserella</taxon>
    </lineage>
</organism>
<evidence type="ECO:0000313" key="1">
    <source>
        <dbReference type="EMBL" id="SDC50047.1"/>
    </source>
</evidence>
<dbReference type="InterPro" id="IPR011726">
    <property type="entry name" value="KdpF"/>
</dbReference>
<dbReference type="Proteomes" id="UP000199494">
    <property type="component" value="Unassembled WGS sequence"/>
</dbReference>
<dbReference type="GO" id="GO:0008556">
    <property type="term" value="F:P-type potassium transmembrane transporter activity"/>
    <property type="evidence" value="ECO:0007669"/>
    <property type="project" value="InterPro"/>
</dbReference>
<evidence type="ECO:0000313" key="2">
    <source>
        <dbReference type="Proteomes" id="UP000199494"/>
    </source>
</evidence>
<reference evidence="1 2" key="1">
    <citation type="submission" date="2016-10" db="EMBL/GenBank/DDBJ databases">
        <authorList>
            <person name="de Groot N.N."/>
        </authorList>
    </citation>
    <scope>NUCLEOTIDE SEQUENCE [LARGE SCALE GENOMIC DNA]</scope>
    <source>
        <strain evidence="1 2">CGMCC 4.5506</strain>
    </source>
</reference>
<name>A0A222VLJ8_9PSEU</name>
<sequence>MSGGLGTAANVVAGVLALALIGYLVIALVRPEKF</sequence>
<dbReference type="Pfam" id="PF09604">
    <property type="entry name" value="Potass_KdpF"/>
    <property type="match status" value="1"/>
</dbReference>
<dbReference type="STRING" id="530584.SAMN05421630_102337"/>
<keyword evidence="2" id="KW-1185">Reference proteome</keyword>
<dbReference type="RefSeq" id="WP_091799888.1">
    <property type="nucleotide sequence ID" value="NZ_CP016353.1"/>
</dbReference>
<dbReference type="NCBIfam" id="TIGR02115">
    <property type="entry name" value="potass_kdpF"/>
    <property type="match status" value="1"/>
</dbReference>
<protein>
    <submittedName>
        <fullName evidence="1">K+-transporting ATPase, KdpF subunit</fullName>
    </submittedName>
</protein>
<proteinExistence type="predicted"/>
<dbReference type="EMBL" id="FMZE01000002">
    <property type="protein sequence ID" value="SDC50047.1"/>
    <property type="molecule type" value="Genomic_DNA"/>
</dbReference>
<gene>
    <name evidence="1" type="ORF">SAMN05421630_102337</name>
</gene>